<name>A0ABD0MBK2_9CAEN</name>
<evidence type="ECO:0000256" key="1">
    <source>
        <dbReference type="SAM" id="MobiDB-lite"/>
    </source>
</evidence>
<keyword evidence="3" id="KW-1185">Reference proteome</keyword>
<dbReference type="Proteomes" id="UP001519460">
    <property type="component" value="Unassembled WGS sequence"/>
</dbReference>
<feature type="compositionally biased region" description="Polar residues" evidence="1">
    <location>
        <begin position="101"/>
        <end position="118"/>
    </location>
</feature>
<comment type="caution">
    <text evidence="2">The sequence shown here is derived from an EMBL/GenBank/DDBJ whole genome shotgun (WGS) entry which is preliminary data.</text>
</comment>
<feature type="compositionally biased region" description="Polar residues" evidence="1">
    <location>
        <begin position="28"/>
        <end position="54"/>
    </location>
</feature>
<dbReference type="EMBL" id="JACVVK020000002">
    <property type="protein sequence ID" value="KAK7508413.1"/>
    <property type="molecule type" value="Genomic_DNA"/>
</dbReference>
<evidence type="ECO:0000313" key="2">
    <source>
        <dbReference type="EMBL" id="KAK7508413.1"/>
    </source>
</evidence>
<dbReference type="AlphaFoldDB" id="A0ABD0MBK2"/>
<proteinExistence type="predicted"/>
<feature type="region of interest" description="Disordered" evidence="1">
    <location>
        <begin position="1"/>
        <end position="54"/>
    </location>
</feature>
<accession>A0ABD0MBK2</accession>
<reference evidence="2 3" key="1">
    <citation type="journal article" date="2023" name="Sci. Data">
        <title>Genome assembly of the Korean intertidal mud-creeper Batillaria attramentaria.</title>
        <authorList>
            <person name="Patra A.K."/>
            <person name="Ho P.T."/>
            <person name="Jun S."/>
            <person name="Lee S.J."/>
            <person name="Kim Y."/>
            <person name="Won Y.J."/>
        </authorList>
    </citation>
    <scope>NUCLEOTIDE SEQUENCE [LARGE SCALE GENOMIC DNA]</scope>
    <source>
        <strain evidence="2">Wonlab-2016</strain>
    </source>
</reference>
<gene>
    <name evidence="2" type="ORF">BaRGS_00000652</name>
</gene>
<sequence>MSKAYKTTDTCRQRPHGASLASVAAGNTRPSSANVKVRTLQGSRPSRTRGSGQNVRRNTQMLCHLHAPVASREAFLLTAIVGVMVHVHSTIDCDRINASATPHKSEVTSTTQEASPESPTMREIVTPLEWESSRHNARMNGPPPQIQAGSSKLVCRDGV</sequence>
<protein>
    <submittedName>
        <fullName evidence="2">Uncharacterized protein</fullName>
    </submittedName>
</protein>
<feature type="region of interest" description="Disordered" evidence="1">
    <location>
        <begin position="136"/>
        <end position="159"/>
    </location>
</feature>
<evidence type="ECO:0000313" key="3">
    <source>
        <dbReference type="Proteomes" id="UP001519460"/>
    </source>
</evidence>
<organism evidence="2 3">
    <name type="scientific">Batillaria attramentaria</name>
    <dbReference type="NCBI Taxonomy" id="370345"/>
    <lineage>
        <taxon>Eukaryota</taxon>
        <taxon>Metazoa</taxon>
        <taxon>Spiralia</taxon>
        <taxon>Lophotrochozoa</taxon>
        <taxon>Mollusca</taxon>
        <taxon>Gastropoda</taxon>
        <taxon>Caenogastropoda</taxon>
        <taxon>Sorbeoconcha</taxon>
        <taxon>Cerithioidea</taxon>
        <taxon>Batillariidae</taxon>
        <taxon>Batillaria</taxon>
    </lineage>
</organism>
<feature type="compositionally biased region" description="Polar residues" evidence="1">
    <location>
        <begin position="1"/>
        <end position="10"/>
    </location>
</feature>
<feature type="region of interest" description="Disordered" evidence="1">
    <location>
        <begin position="101"/>
        <end position="121"/>
    </location>
</feature>